<evidence type="ECO:0000256" key="5">
    <source>
        <dbReference type="ARBA" id="ARBA00022833"/>
    </source>
</evidence>
<dbReference type="FunFam" id="3.30.160.60:FF:000688">
    <property type="entry name" value="zinc finger protein 197 isoform X1"/>
    <property type="match status" value="1"/>
</dbReference>
<evidence type="ECO:0000256" key="2">
    <source>
        <dbReference type="ARBA" id="ARBA00022723"/>
    </source>
</evidence>
<evidence type="ECO:0000256" key="4">
    <source>
        <dbReference type="ARBA" id="ARBA00022771"/>
    </source>
</evidence>
<gene>
    <name evidence="10" type="ORF">LSINAPIS_LOCUS9298</name>
</gene>
<dbReference type="InterPro" id="IPR036236">
    <property type="entry name" value="Znf_C2H2_sf"/>
</dbReference>
<keyword evidence="8" id="KW-0175">Coiled coil</keyword>
<name>A0A5E4QMR5_9NEOP</name>
<protein>
    <recommendedName>
        <fullName evidence="9">C2H2-type domain-containing protein</fullName>
    </recommendedName>
</protein>
<dbReference type="PROSITE" id="PS50157">
    <property type="entry name" value="ZINC_FINGER_C2H2_2"/>
    <property type="match status" value="5"/>
</dbReference>
<comment type="subcellular location">
    <subcellularLocation>
        <location evidence="1">Nucleus</location>
    </subcellularLocation>
</comment>
<dbReference type="Proteomes" id="UP000324832">
    <property type="component" value="Unassembled WGS sequence"/>
</dbReference>
<evidence type="ECO:0000313" key="11">
    <source>
        <dbReference type="Proteomes" id="UP000324832"/>
    </source>
</evidence>
<reference evidence="10 11" key="1">
    <citation type="submission" date="2017-07" db="EMBL/GenBank/DDBJ databases">
        <authorList>
            <person name="Talla V."/>
            <person name="Backstrom N."/>
        </authorList>
    </citation>
    <scope>NUCLEOTIDE SEQUENCE [LARGE SCALE GENOMIC DNA]</scope>
</reference>
<evidence type="ECO:0000256" key="7">
    <source>
        <dbReference type="PROSITE-ProRule" id="PRU00042"/>
    </source>
</evidence>
<feature type="domain" description="C2H2-type" evidence="9">
    <location>
        <begin position="261"/>
        <end position="288"/>
    </location>
</feature>
<feature type="domain" description="C2H2-type" evidence="9">
    <location>
        <begin position="233"/>
        <end position="260"/>
    </location>
</feature>
<dbReference type="Pfam" id="PF00096">
    <property type="entry name" value="zf-C2H2"/>
    <property type="match status" value="5"/>
</dbReference>
<dbReference type="GO" id="GO:0030674">
    <property type="term" value="F:protein-macromolecule adaptor activity"/>
    <property type="evidence" value="ECO:0007669"/>
    <property type="project" value="UniProtKB-ARBA"/>
</dbReference>
<dbReference type="SMART" id="SM00355">
    <property type="entry name" value="ZnF_C2H2"/>
    <property type="match status" value="5"/>
</dbReference>
<dbReference type="PROSITE" id="PS00028">
    <property type="entry name" value="ZINC_FINGER_C2H2_1"/>
    <property type="match status" value="5"/>
</dbReference>
<dbReference type="Gene3D" id="3.30.160.60">
    <property type="entry name" value="Classic Zinc Finger"/>
    <property type="match status" value="5"/>
</dbReference>
<accession>A0A5E4QMR5</accession>
<evidence type="ECO:0000259" key="9">
    <source>
        <dbReference type="PROSITE" id="PS50157"/>
    </source>
</evidence>
<dbReference type="EMBL" id="FZQP02003423">
    <property type="protein sequence ID" value="VVC98169.1"/>
    <property type="molecule type" value="Genomic_DNA"/>
</dbReference>
<dbReference type="GO" id="GO:0005634">
    <property type="term" value="C:nucleus"/>
    <property type="evidence" value="ECO:0007669"/>
    <property type="project" value="UniProtKB-SubCell"/>
</dbReference>
<dbReference type="GO" id="GO:0008270">
    <property type="term" value="F:zinc ion binding"/>
    <property type="evidence" value="ECO:0007669"/>
    <property type="project" value="UniProtKB-KW"/>
</dbReference>
<feature type="domain" description="C2H2-type" evidence="9">
    <location>
        <begin position="289"/>
        <end position="316"/>
    </location>
</feature>
<dbReference type="GO" id="GO:0000978">
    <property type="term" value="F:RNA polymerase II cis-regulatory region sequence-specific DNA binding"/>
    <property type="evidence" value="ECO:0007669"/>
    <property type="project" value="TreeGrafter"/>
</dbReference>
<dbReference type="InterPro" id="IPR013087">
    <property type="entry name" value="Znf_C2H2_type"/>
</dbReference>
<organism evidence="10 11">
    <name type="scientific">Leptidea sinapis</name>
    <dbReference type="NCBI Taxonomy" id="189913"/>
    <lineage>
        <taxon>Eukaryota</taxon>
        <taxon>Metazoa</taxon>
        <taxon>Ecdysozoa</taxon>
        <taxon>Arthropoda</taxon>
        <taxon>Hexapoda</taxon>
        <taxon>Insecta</taxon>
        <taxon>Pterygota</taxon>
        <taxon>Neoptera</taxon>
        <taxon>Endopterygota</taxon>
        <taxon>Lepidoptera</taxon>
        <taxon>Glossata</taxon>
        <taxon>Ditrysia</taxon>
        <taxon>Papilionoidea</taxon>
        <taxon>Pieridae</taxon>
        <taxon>Dismorphiinae</taxon>
        <taxon>Leptidea</taxon>
    </lineage>
</organism>
<dbReference type="OrthoDB" id="8113227at2759"/>
<dbReference type="GO" id="GO:0000981">
    <property type="term" value="F:DNA-binding transcription factor activity, RNA polymerase II-specific"/>
    <property type="evidence" value="ECO:0007669"/>
    <property type="project" value="TreeGrafter"/>
</dbReference>
<dbReference type="SUPFAM" id="SSF57667">
    <property type="entry name" value="beta-beta-alpha zinc fingers"/>
    <property type="match status" value="3"/>
</dbReference>
<keyword evidence="6" id="KW-0539">Nucleus</keyword>
<keyword evidence="11" id="KW-1185">Reference proteome</keyword>
<dbReference type="FunFam" id="3.30.160.60:FF:000478">
    <property type="entry name" value="Zinc finger protein 133"/>
    <property type="match status" value="1"/>
</dbReference>
<keyword evidence="2" id="KW-0479">Metal-binding</keyword>
<sequence length="344" mass="39979">MLDNCLCWICLNKNTKKLYCIDNTDLREVYDLLTSKNEHHISIYMCYLCTTMLNKCRKLRNQALMAQSVMEKYSDIKEVPTSVQGTLCNLSVQHIFSCALEIPNEQFVKQECEEVMEEEDLESHEMQEDLNIANSESDDELPLYRLLNMRAVDQIDIDCNAKTTTVKTEPGQSEYVDFKTTEEKNERITKRKKHIAASNRKHKTNCCNVCGKTFIQRCHLNRHKITHTGEKPFSCEVCGKAFRRSHSLVLHSRVHTGEKLYSCKVCGKEFNQSGNLFRHKRIHTGEKPYICHVCGNSFNQSCDLKKHSRIHTGDKPYRCDICESSFTQSGNLMKHSRMHTRKNY</sequence>
<proteinExistence type="predicted"/>
<dbReference type="PANTHER" id="PTHR23235">
    <property type="entry name" value="KRUEPPEL-LIKE TRANSCRIPTION FACTOR"/>
    <property type="match status" value="1"/>
</dbReference>
<feature type="domain" description="C2H2-type" evidence="9">
    <location>
        <begin position="205"/>
        <end position="232"/>
    </location>
</feature>
<evidence type="ECO:0000313" key="10">
    <source>
        <dbReference type="EMBL" id="VVC98169.1"/>
    </source>
</evidence>
<keyword evidence="5" id="KW-0862">Zinc</keyword>
<dbReference type="AlphaFoldDB" id="A0A5E4QMR5"/>
<feature type="coiled-coil region" evidence="8">
    <location>
        <begin position="109"/>
        <end position="136"/>
    </location>
</feature>
<evidence type="ECO:0000256" key="8">
    <source>
        <dbReference type="SAM" id="Coils"/>
    </source>
</evidence>
<keyword evidence="3" id="KW-0677">Repeat</keyword>
<evidence type="ECO:0000256" key="3">
    <source>
        <dbReference type="ARBA" id="ARBA00022737"/>
    </source>
</evidence>
<feature type="domain" description="C2H2-type" evidence="9">
    <location>
        <begin position="317"/>
        <end position="344"/>
    </location>
</feature>
<dbReference type="FunFam" id="3.30.160.60:FF:001290">
    <property type="entry name" value="Zinc finger 45-like"/>
    <property type="match status" value="1"/>
</dbReference>
<dbReference type="FunFam" id="3.30.160.60:FF:001498">
    <property type="entry name" value="Zinc finger protein 404"/>
    <property type="match status" value="1"/>
</dbReference>
<dbReference type="PANTHER" id="PTHR23235:SF178">
    <property type="entry name" value="C2H2-TYPE DOMAIN-CONTAINING PROTEIN-RELATED"/>
    <property type="match status" value="1"/>
</dbReference>
<dbReference type="FunFam" id="3.30.160.60:FF:000281">
    <property type="entry name" value="Zinc finger protein 558 isoform X1"/>
    <property type="match status" value="1"/>
</dbReference>
<keyword evidence="4 7" id="KW-0863">Zinc-finger</keyword>
<evidence type="ECO:0000256" key="1">
    <source>
        <dbReference type="ARBA" id="ARBA00004123"/>
    </source>
</evidence>
<evidence type="ECO:0000256" key="6">
    <source>
        <dbReference type="ARBA" id="ARBA00023242"/>
    </source>
</evidence>